<reference evidence="1" key="1">
    <citation type="submission" date="2020-05" db="EMBL/GenBank/DDBJ databases">
        <title>Mycena genomes resolve the evolution of fungal bioluminescence.</title>
        <authorList>
            <person name="Tsai I.J."/>
        </authorList>
    </citation>
    <scope>NUCLEOTIDE SEQUENCE</scope>
    <source>
        <strain evidence="1">CCC161011</strain>
    </source>
</reference>
<dbReference type="EMBL" id="JACAZI010000009">
    <property type="protein sequence ID" value="KAF7352165.1"/>
    <property type="molecule type" value="Genomic_DNA"/>
</dbReference>
<dbReference type="Proteomes" id="UP000620124">
    <property type="component" value="Unassembled WGS sequence"/>
</dbReference>
<dbReference type="AlphaFoldDB" id="A0A8H7CVT0"/>
<name>A0A8H7CVT0_9AGAR</name>
<comment type="caution">
    <text evidence="1">The sequence shown here is derived from an EMBL/GenBank/DDBJ whole genome shotgun (WGS) entry which is preliminary data.</text>
</comment>
<sequence length="167" mass="18844">MISESSIQNYSSHCVTALFRMTKLQYQCFKTFERFRNPQDRMIDALIRANGGPNEVMADDIKCAALLKLQNDLTTTHNIQSAKAAGPALYKAREGGDPASQLAFKNEIAALRKEYCTDVATLIEDNKGKCLNNLNLRLHLLSEDIKGDVRKEADRVIDYMKEDRISD</sequence>
<organism evidence="1 2">
    <name type="scientific">Mycena venus</name>
    <dbReference type="NCBI Taxonomy" id="2733690"/>
    <lineage>
        <taxon>Eukaryota</taxon>
        <taxon>Fungi</taxon>
        <taxon>Dikarya</taxon>
        <taxon>Basidiomycota</taxon>
        <taxon>Agaricomycotina</taxon>
        <taxon>Agaricomycetes</taxon>
        <taxon>Agaricomycetidae</taxon>
        <taxon>Agaricales</taxon>
        <taxon>Marasmiineae</taxon>
        <taxon>Mycenaceae</taxon>
        <taxon>Mycena</taxon>
    </lineage>
</organism>
<proteinExistence type="predicted"/>
<protein>
    <submittedName>
        <fullName evidence="1">Uncharacterized protein</fullName>
    </submittedName>
</protein>
<evidence type="ECO:0000313" key="2">
    <source>
        <dbReference type="Proteomes" id="UP000620124"/>
    </source>
</evidence>
<evidence type="ECO:0000313" key="1">
    <source>
        <dbReference type="EMBL" id="KAF7352165.1"/>
    </source>
</evidence>
<keyword evidence="2" id="KW-1185">Reference proteome</keyword>
<gene>
    <name evidence="1" type="ORF">MVEN_01179700</name>
</gene>
<accession>A0A8H7CVT0</accession>